<evidence type="ECO:0000259" key="1">
    <source>
        <dbReference type="PROSITE" id="PS50987"/>
    </source>
</evidence>
<reference evidence="2 3" key="1">
    <citation type="journal article" date="2016" name="Nat. Commun.">
        <title>Thousands of microbial genomes shed light on interconnected biogeochemical processes in an aquifer system.</title>
        <authorList>
            <person name="Anantharaman K."/>
            <person name="Brown C.T."/>
            <person name="Hug L.A."/>
            <person name="Sharon I."/>
            <person name="Castelle C.J."/>
            <person name="Probst A.J."/>
            <person name="Thomas B.C."/>
            <person name="Singh A."/>
            <person name="Wilkins M.J."/>
            <person name="Karaoz U."/>
            <person name="Brodie E.L."/>
            <person name="Williams K.H."/>
            <person name="Hubbard S.S."/>
            <person name="Banfield J.F."/>
        </authorList>
    </citation>
    <scope>NUCLEOTIDE SEQUENCE [LARGE SCALE GENOMIC DNA]</scope>
</reference>
<dbReference type="SMART" id="SM00418">
    <property type="entry name" value="HTH_ARSR"/>
    <property type="match status" value="1"/>
</dbReference>
<dbReference type="AlphaFoldDB" id="A0A1F5E466"/>
<comment type="caution">
    <text evidence="2">The sequence shown here is derived from an EMBL/GenBank/DDBJ whole genome shotgun (WGS) entry which is preliminary data.</text>
</comment>
<sequence length="92" mass="10513">MDRKKLNTLERVFKGVASRRRIAILEIIKNDELCNLDSIAKSLKTNYQTTAEHVRRLKTAGLINDGYKGKSKSYGLFPFGKKILKIVQTFLV</sequence>
<evidence type="ECO:0000313" key="2">
    <source>
        <dbReference type="EMBL" id="OGD62120.1"/>
    </source>
</evidence>
<organism evidence="2 3">
    <name type="scientific">Candidatus Berkelbacteria bacterium RIFOXYA2_FULL_43_10</name>
    <dbReference type="NCBI Taxonomy" id="1797472"/>
    <lineage>
        <taxon>Bacteria</taxon>
        <taxon>Candidatus Berkelbacteria</taxon>
    </lineage>
</organism>
<dbReference type="InterPro" id="IPR036390">
    <property type="entry name" value="WH_DNA-bd_sf"/>
</dbReference>
<dbReference type="EMBL" id="MEZY01000054">
    <property type="protein sequence ID" value="OGD62120.1"/>
    <property type="molecule type" value="Genomic_DNA"/>
</dbReference>
<dbReference type="SUPFAM" id="SSF46785">
    <property type="entry name" value="Winged helix' DNA-binding domain"/>
    <property type="match status" value="1"/>
</dbReference>
<dbReference type="InterPro" id="IPR001845">
    <property type="entry name" value="HTH_ArsR_DNA-bd_dom"/>
</dbReference>
<gene>
    <name evidence="2" type="ORF">A2215_02000</name>
</gene>
<dbReference type="Pfam" id="PF13412">
    <property type="entry name" value="HTH_24"/>
    <property type="match status" value="1"/>
</dbReference>
<name>A0A1F5E466_9BACT</name>
<dbReference type="InterPro" id="IPR036388">
    <property type="entry name" value="WH-like_DNA-bd_sf"/>
</dbReference>
<dbReference type="CDD" id="cd00090">
    <property type="entry name" value="HTH_ARSR"/>
    <property type="match status" value="1"/>
</dbReference>
<accession>A0A1F5E466</accession>
<dbReference type="GO" id="GO:0003700">
    <property type="term" value="F:DNA-binding transcription factor activity"/>
    <property type="evidence" value="ECO:0007669"/>
    <property type="project" value="InterPro"/>
</dbReference>
<dbReference type="PROSITE" id="PS50987">
    <property type="entry name" value="HTH_ARSR_2"/>
    <property type="match status" value="1"/>
</dbReference>
<dbReference type="Proteomes" id="UP000178583">
    <property type="component" value="Unassembled WGS sequence"/>
</dbReference>
<evidence type="ECO:0000313" key="3">
    <source>
        <dbReference type="Proteomes" id="UP000178583"/>
    </source>
</evidence>
<dbReference type="InterPro" id="IPR011991">
    <property type="entry name" value="ArsR-like_HTH"/>
</dbReference>
<dbReference type="PRINTS" id="PR00778">
    <property type="entry name" value="HTHARSR"/>
</dbReference>
<proteinExistence type="predicted"/>
<dbReference type="STRING" id="1797472.A2215_02000"/>
<dbReference type="Gene3D" id="1.10.10.10">
    <property type="entry name" value="Winged helix-like DNA-binding domain superfamily/Winged helix DNA-binding domain"/>
    <property type="match status" value="1"/>
</dbReference>
<feature type="domain" description="HTH arsR-type" evidence="1">
    <location>
        <begin position="1"/>
        <end position="92"/>
    </location>
</feature>
<protein>
    <recommendedName>
        <fullName evidence="1">HTH arsR-type domain-containing protein</fullName>
    </recommendedName>
</protein>